<proteinExistence type="predicted"/>
<accession>A0A8C0WFE2</accession>
<dbReference type="GO" id="GO:0030667">
    <property type="term" value="C:secretory granule membrane"/>
    <property type="evidence" value="ECO:0007669"/>
    <property type="project" value="InterPro"/>
</dbReference>
<feature type="region of interest" description="Disordered" evidence="1">
    <location>
        <begin position="1"/>
        <end position="27"/>
    </location>
</feature>
<dbReference type="Pfam" id="PF15138">
    <property type="entry name" value="Syncollin"/>
    <property type="match status" value="1"/>
</dbReference>
<evidence type="ECO:0000313" key="2">
    <source>
        <dbReference type="Ensembl" id="ENSCCNP00000010624.1"/>
    </source>
</evidence>
<dbReference type="Ensembl" id="ENSCCNT00000013949.1">
    <property type="protein sequence ID" value="ENSCCNP00000010624.1"/>
    <property type="gene ID" value="ENSCCNG00000011070.1"/>
</dbReference>
<dbReference type="GO" id="GO:0006887">
    <property type="term" value="P:exocytosis"/>
    <property type="evidence" value="ECO:0007669"/>
    <property type="project" value="InterPro"/>
</dbReference>
<reference evidence="2" key="1">
    <citation type="submission" date="2023-09" db="UniProtKB">
        <authorList>
            <consortium name="Ensembl"/>
        </authorList>
    </citation>
    <scope>IDENTIFICATION</scope>
</reference>
<dbReference type="PANTHER" id="PTHR17503:SF0">
    <property type="entry name" value="SYNCOLLIN"/>
    <property type="match status" value="1"/>
</dbReference>
<name>A0A8C0WFE2_CASCN</name>
<dbReference type="AlphaFoldDB" id="A0A8C0WFE2"/>
<evidence type="ECO:0008006" key="3">
    <source>
        <dbReference type="Google" id="ProtNLM"/>
    </source>
</evidence>
<organism evidence="2">
    <name type="scientific">Castor canadensis</name>
    <name type="common">American beaver</name>
    <dbReference type="NCBI Taxonomy" id="51338"/>
    <lineage>
        <taxon>Eukaryota</taxon>
        <taxon>Metazoa</taxon>
        <taxon>Chordata</taxon>
        <taxon>Craniata</taxon>
        <taxon>Vertebrata</taxon>
        <taxon>Euteleostomi</taxon>
        <taxon>Mammalia</taxon>
        <taxon>Eutheria</taxon>
        <taxon>Euarchontoglires</taxon>
        <taxon>Glires</taxon>
        <taxon>Rodentia</taxon>
        <taxon>Castorimorpha</taxon>
        <taxon>Castoridae</taxon>
        <taxon>Castor</taxon>
    </lineage>
</organism>
<dbReference type="PANTHER" id="PTHR17503">
    <property type="entry name" value="SYNCOLLIN"/>
    <property type="match status" value="1"/>
</dbReference>
<sequence>MSFVTMSLAAGPGPGSHAQCPPSLSERTGPRTCAKLYDKSDPYYDNCCQGAELSLEPGTDLPYLPSGWANTASSLVVAQSSAHRVVTPGQERQNPQVHGQCLPAPGGGQPGIFGHWSNVISGLYCKCVPSPPAQPPTPA</sequence>
<evidence type="ECO:0000256" key="1">
    <source>
        <dbReference type="SAM" id="MobiDB-lite"/>
    </source>
</evidence>
<protein>
    <recommendedName>
        <fullName evidence="3">Syncollin</fullName>
    </recommendedName>
</protein>
<dbReference type="InterPro" id="IPR028137">
    <property type="entry name" value="Syncollin"/>
</dbReference>